<keyword evidence="1" id="KW-0812">Transmembrane</keyword>
<sequence length="183" mass="20834">MNKEMLGKTLIAVSIISLIFSISISSYTIINLNNVYEKANPIFEKIDAIKDHIDTIEGSLDEFSLYLKDIDTKDYMQRLSNMKSFVSTLNSLGLGGLVSGLSEDIDKFGKMTENLEEVKTDIQFARNDFSDIKYSLTEYDNVKQSIIGFTRTLRIYIIGMMIYSIIINGLLLYAGYYLLKLKE</sequence>
<dbReference type="Proteomes" id="UP000092401">
    <property type="component" value="Unassembled WGS sequence"/>
</dbReference>
<evidence type="ECO:0000313" key="2">
    <source>
        <dbReference type="EMBL" id="KYC46221.1"/>
    </source>
</evidence>
<evidence type="ECO:0000313" key="5">
    <source>
        <dbReference type="Proteomes" id="UP000091929"/>
    </source>
</evidence>
<dbReference type="EMBL" id="LNGE01000002">
    <property type="protein sequence ID" value="KYC46221.1"/>
    <property type="molecule type" value="Genomic_DNA"/>
</dbReference>
<dbReference type="Proteomes" id="UP000091929">
    <property type="component" value="Unassembled WGS sequence"/>
</dbReference>
<dbReference type="AlphaFoldDB" id="A0A150IMG7"/>
<evidence type="ECO:0000313" key="3">
    <source>
        <dbReference type="EMBL" id="KYC47123.1"/>
    </source>
</evidence>
<evidence type="ECO:0000313" key="4">
    <source>
        <dbReference type="EMBL" id="KYC51219.1"/>
    </source>
</evidence>
<accession>A0A150J1W2</accession>
<gene>
    <name evidence="2" type="ORF">APG10_00091</name>
    <name evidence="3" type="ORF">APG11_01432</name>
    <name evidence="4" type="ORF">APG12_00144</name>
</gene>
<accession>A0A150IMG7</accession>
<dbReference type="Proteomes" id="UP000092403">
    <property type="component" value="Unassembled WGS sequence"/>
</dbReference>
<dbReference type="EMBL" id="LNGF01000033">
    <property type="protein sequence ID" value="KYC47123.1"/>
    <property type="molecule type" value="Genomic_DNA"/>
</dbReference>
<accession>A0A150IQ63</accession>
<dbReference type="EMBL" id="LNJC01000002">
    <property type="protein sequence ID" value="KYC51219.1"/>
    <property type="molecule type" value="Genomic_DNA"/>
</dbReference>
<protein>
    <submittedName>
        <fullName evidence="2">Uncharacterized protein</fullName>
    </submittedName>
</protein>
<organism evidence="2 6">
    <name type="scientific">Candidatus Methanofastidiosum methylothiophilum</name>
    <dbReference type="NCBI Taxonomy" id="1705564"/>
    <lineage>
        <taxon>Archaea</taxon>
        <taxon>Methanobacteriati</taxon>
        <taxon>Methanobacteriota</taxon>
        <taxon>Stenosarchaea group</taxon>
        <taxon>Candidatus Methanofastidiosia</taxon>
        <taxon>Candidatus Methanofastidiosales</taxon>
        <taxon>Candidatus Methanofastidiosaceae</taxon>
        <taxon>Candidatus Methanofastidiosum</taxon>
    </lineage>
</organism>
<evidence type="ECO:0000256" key="1">
    <source>
        <dbReference type="SAM" id="Phobius"/>
    </source>
</evidence>
<keyword evidence="1" id="KW-1133">Transmembrane helix</keyword>
<feature type="transmembrane region" description="Helical" evidence="1">
    <location>
        <begin position="9"/>
        <end position="30"/>
    </location>
</feature>
<feature type="transmembrane region" description="Helical" evidence="1">
    <location>
        <begin position="155"/>
        <end position="179"/>
    </location>
</feature>
<name>A0A150IMG7_9EURY</name>
<comment type="caution">
    <text evidence="2">The sequence shown here is derived from an EMBL/GenBank/DDBJ whole genome shotgun (WGS) entry which is preliminary data.</text>
</comment>
<reference evidence="5 6" key="1">
    <citation type="journal article" date="2016" name="ISME J.">
        <title>Chasing the elusive Euryarchaeota class WSA2: genomes reveal a uniquely fastidious methyl-reducing methanogen.</title>
        <authorList>
            <person name="Nobu M.K."/>
            <person name="Narihiro T."/>
            <person name="Kuroda K."/>
            <person name="Mei R."/>
            <person name="Liu W.T."/>
        </authorList>
    </citation>
    <scope>NUCLEOTIDE SEQUENCE [LARGE SCALE GENOMIC DNA]</scope>
    <source>
        <strain evidence="2">B03fssc0709_Meth_Bin005</strain>
        <strain evidence="3">B15fssc0709_Meth_Bin003</strain>
        <strain evidence="4">BMIXfssc0709_Meth_Bin006</strain>
    </source>
</reference>
<keyword evidence="1" id="KW-0472">Membrane</keyword>
<proteinExistence type="predicted"/>
<evidence type="ECO:0000313" key="6">
    <source>
        <dbReference type="Proteomes" id="UP000092401"/>
    </source>
</evidence>